<evidence type="ECO:0000256" key="2">
    <source>
        <dbReference type="ARBA" id="ARBA00007840"/>
    </source>
</evidence>
<dbReference type="EC" id="3.5.2.6" evidence="5"/>
<reference evidence="8 9" key="1">
    <citation type="submission" date="2017-05" db="EMBL/GenBank/DDBJ databases">
        <authorList>
            <person name="Varghese N."/>
            <person name="Submissions S."/>
        </authorList>
    </citation>
    <scope>NUCLEOTIDE SEQUENCE [LARGE SCALE GENOMIC DNA]</scope>
    <source>
        <strain evidence="8 9">DSM 25457</strain>
    </source>
</reference>
<dbReference type="Proteomes" id="UP001158067">
    <property type="component" value="Unassembled WGS sequence"/>
</dbReference>
<feature type="signal peptide" evidence="6">
    <location>
        <begin position="1"/>
        <end position="18"/>
    </location>
</feature>
<evidence type="ECO:0000256" key="6">
    <source>
        <dbReference type="SAM" id="SignalP"/>
    </source>
</evidence>
<evidence type="ECO:0000259" key="7">
    <source>
        <dbReference type="Pfam" id="PF00144"/>
    </source>
</evidence>
<evidence type="ECO:0000256" key="3">
    <source>
        <dbReference type="ARBA" id="ARBA00022801"/>
    </source>
</evidence>
<keyword evidence="6" id="KW-0732">Signal</keyword>
<evidence type="ECO:0000313" key="9">
    <source>
        <dbReference type="Proteomes" id="UP001158067"/>
    </source>
</evidence>
<name>A0ABY1QRT8_9BACT</name>
<dbReference type="PANTHER" id="PTHR46825">
    <property type="entry name" value="D-ALANYL-D-ALANINE-CARBOXYPEPTIDASE/ENDOPEPTIDASE AMPH"/>
    <property type="match status" value="1"/>
</dbReference>
<dbReference type="EMBL" id="FXUG01000020">
    <property type="protein sequence ID" value="SMP75959.1"/>
    <property type="molecule type" value="Genomic_DNA"/>
</dbReference>
<dbReference type="Pfam" id="PF00144">
    <property type="entry name" value="Beta-lactamase"/>
    <property type="match status" value="1"/>
</dbReference>
<comment type="similarity">
    <text evidence="2 5">Belongs to the class-C beta-lactamase family.</text>
</comment>
<accession>A0ABY1QRT8</accession>
<proteinExistence type="inferred from homology"/>
<dbReference type="RefSeq" id="WP_283435146.1">
    <property type="nucleotide sequence ID" value="NZ_FXUG01000020.1"/>
</dbReference>
<sequence>MANRVFQLPLGLVGLVVAAVQISAAGQTASAQSLNDRIVAKIASPLIVNQVVDGLSIGYIDGNESGTVHLGVSSDAGKQPDDTTIYELGSISKVFTGLMLADAAVRGELALDAPAVIDNAAGIRLPTLDGRSIQWVDLSTHRSGLPRLPANMELTSLKDPYRLYDSKKAASALASLQLDRKPGQAQEYSNFGVSVLGYLIAQNANMSYQELLRQRIAQPLGMNDCAVEMSAEQEERFTTPHKQVGSPTSAWTFADMPGAGGVHASLSDMMRFANAQLRPPTGPLGEAIELAWKQHSAADASGSATGLGWMIHGDGETRWHNGGTGGSRTAIFINRRINSAVIVLCNTSVSNEIDHLAVQLLQLAAGIGHQPES</sequence>
<dbReference type="PROSITE" id="PS00336">
    <property type="entry name" value="BETA_LACTAMASE_C"/>
    <property type="match status" value="1"/>
</dbReference>
<feature type="chain" id="PRO_5046131546" description="Beta-lactamase" evidence="6">
    <location>
        <begin position="19"/>
        <end position="373"/>
    </location>
</feature>
<keyword evidence="3 5" id="KW-0378">Hydrolase</keyword>
<evidence type="ECO:0000313" key="8">
    <source>
        <dbReference type="EMBL" id="SMP75959.1"/>
    </source>
</evidence>
<dbReference type="Gene3D" id="3.40.710.10">
    <property type="entry name" value="DD-peptidase/beta-lactamase superfamily"/>
    <property type="match status" value="1"/>
</dbReference>
<organism evidence="8 9">
    <name type="scientific">Neorhodopirellula lusitana</name>
    <dbReference type="NCBI Taxonomy" id="445327"/>
    <lineage>
        <taxon>Bacteria</taxon>
        <taxon>Pseudomonadati</taxon>
        <taxon>Planctomycetota</taxon>
        <taxon>Planctomycetia</taxon>
        <taxon>Pirellulales</taxon>
        <taxon>Pirellulaceae</taxon>
        <taxon>Neorhodopirellula</taxon>
    </lineage>
</organism>
<evidence type="ECO:0000256" key="1">
    <source>
        <dbReference type="ARBA" id="ARBA00001526"/>
    </source>
</evidence>
<dbReference type="InterPro" id="IPR012338">
    <property type="entry name" value="Beta-lactam/transpept-like"/>
</dbReference>
<protein>
    <recommendedName>
        <fullName evidence="5">Beta-lactamase</fullName>
        <ecNumber evidence="5">3.5.2.6</ecNumber>
    </recommendedName>
</protein>
<evidence type="ECO:0000256" key="4">
    <source>
        <dbReference type="ARBA" id="ARBA00023251"/>
    </source>
</evidence>
<dbReference type="PANTHER" id="PTHR46825:SF9">
    <property type="entry name" value="BETA-LACTAMASE-RELATED DOMAIN-CONTAINING PROTEIN"/>
    <property type="match status" value="1"/>
</dbReference>
<comment type="caution">
    <text evidence="8">The sequence shown here is derived from an EMBL/GenBank/DDBJ whole genome shotgun (WGS) entry which is preliminary data.</text>
</comment>
<keyword evidence="9" id="KW-1185">Reference proteome</keyword>
<comment type="catalytic activity">
    <reaction evidence="1 5">
        <text>a beta-lactam + H2O = a substituted beta-amino acid</text>
        <dbReference type="Rhea" id="RHEA:20401"/>
        <dbReference type="ChEBI" id="CHEBI:15377"/>
        <dbReference type="ChEBI" id="CHEBI:35627"/>
        <dbReference type="ChEBI" id="CHEBI:140347"/>
        <dbReference type="EC" id="3.5.2.6"/>
    </reaction>
</comment>
<dbReference type="InterPro" id="IPR050491">
    <property type="entry name" value="AmpC-like"/>
</dbReference>
<dbReference type="InterPro" id="IPR001466">
    <property type="entry name" value="Beta-lactam-related"/>
</dbReference>
<gene>
    <name evidence="8" type="ORF">SAMN06265222_12055</name>
</gene>
<feature type="domain" description="Beta-lactamase-related" evidence="7">
    <location>
        <begin position="50"/>
        <end position="362"/>
    </location>
</feature>
<dbReference type="InterPro" id="IPR001586">
    <property type="entry name" value="Beta-lactam_class-C_AS"/>
</dbReference>
<keyword evidence="4 5" id="KW-0046">Antibiotic resistance</keyword>
<dbReference type="SUPFAM" id="SSF56601">
    <property type="entry name" value="beta-lactamase/transpeptidase-like"/>
    <property type="match status" value="1"/>
</dbReference>
<evidence type="ECO:0000256" key="5">
    <source>
        <dbReference type="RuleBase" id="RU361140"/>
    </source>
</evidence>